<gene>
    <name evidence="2" type="ORF">AQJ46_50995</name>
</gene>
<sequence>MAQMSREGKGPARRHLGALTHLAIGAFLAGCWDQAWELSDEGITVSNEHGFKFFRWYFDWVHALVAAGRGEAQAARQLTDDVVRWAVAHQATGVTFFALQARAFTRSGQATTRALTRPRHGSARPDSSRRTGQPR</sequence>
<protein>
    <submittedName>
        <fullName evidence="2">Uncharacterized protein</fullName>
    </submittedName>
</protein>
<dbReference type="Proteomes" id="UP000053669">
    <property type="component" value="Unassembled WGS sequence"/>
</dbReference>
<evidence type="ECO:0000256" key="1">
    <source>
        <dbReference type="SAM" id="MobiDB-lite"/>
    </source>
</evidence>
<proteinExistence type="predicted"/>
<reference evidence="2 3" key="1">
    <citation type="submission" date="2015-10" db="EMBL/GenBank/DDBJ databases">
        <title>Draft genome sequence of Streptomyces canus DSM 40017, type strain for the species Streptomyces canus.</title>
        <authorList>
            <person name="Ruckert C."/>
            <person name="Winkler A."/>
            <person name="Kalinowski J."/>
            <person name="Kampfer P."/>
            <person name="Glaeser S."/>
        </authorList>
    </citation>
    <scope>NUCLEOTIDE SEQUENCE [LARGE SCALE GENOMIC DNA]</scope>
    <source>
        <strain evidence="2 3">DSM 40017</strain>
    </source>
</reference>
<dbReference type="EMBL" id="LMWU01000103">
    <property type="protein sequence ID" value="KUN51767.1"/>
    <property type="molecule type" value="Genomic_DNA"/>
</dbReference>
<dbReference type="PROSITE" id="PS51257">
    <property type="entry name" value="PROKAR_LIPOPROTEIN"/>
    <property type="match status" value="1"/>
</dbReference>
<organism evidence="2 3">
    <name type="scientific">Streptomyces canus</name>
    <dbReference type="NCBI Taxonomy" id="58343"/>
    <lineage>
        <taxon>Bacteria</taxon>
        <taxon>Bacillati</taxon>
        <taxon>Actinomycetota</taxon>
        <taxon>Actinomycetes</taxon>
        <taxon>Kitasatosporales</taxon>
        <taxon>Streptomycetaceae</taxon>
        <taxon>Streptomyces</taxon>
        <taxon>Streptomyces aurantiacus group</taxon>
    </lineage>
</organism>
<name>A0A101RK00_9ACTN</name>
<evidence type="ECO:0000313" key="2">
    <source>
        <dbReference type="EMBL" id="KUN51767.1"/>
    </source>
</evidence>
<feature type="region of interest" description="Disordered" evidence="1">
    <location>
        <begin position="109"/>
        <end position="135"/>
    </location>
</feature>
<evidence type="ECO:0000313" key="3">
    <source>
        <dbReference type="Proteomes" id="UP000053669"/>
    </source>
</evidence>
<dbReference type="AlphaFoldDB" id="A0A101RK00"/>
<accession>A0A101RK00</accession>
<comment type="caution">
    <text evidence="2">The sequence shown here is derived from an EMBL/GenBank/DDBJ whole genome shotgun (WGS) entry which is preliminary data.</text>
</comment>
<dbReference type="STRING" id="58343.AQJ46_50995"/>